<feature type="transmembrane region" description="Helical" evidence="7">
    <location>
        <begin position="12"/>
        <end position="35"/>
    </location>
</feature>
<organism evidence="9 10">
    <name type="scientific">Candidatus Merdiplasma excrementigallinarum</name>
    <dbReference type="NCBI Taxonomy" id="2840864"/>
    <lineage>
        <taxon>Bacteria</taxon>
        <taxon>Bacillati</taxon>
        <taxon>Bacillota</taxon>
        <taxon>Clostridia</taxon>
        <taxon>Lachnospirales</taxon>
        <taxon>Lachnospiraceae</taxon>
        <taxon>Lachnospiraceae incertae sedis</taxon>
        <taxon>Candidatus Merdiplasma</taxon>
    </lineage>
</organism>
<reference evidence="9" key="1">
    <citation type="submission" date="2020-10" db="EMBL/GenBank/DDBJ databases">
        <authorList>
            <person name="Gilroy R."/>
        </authorList>
    </citation>
    <scope>NUCLEOTIDE SEQUENCE</scope>
    <source>
        <strain evidence="9">ChiBcec6-7307</strain>
    </source>
</reference>
<comment type="caution">
    <text evidence="9">The sequence shown here is derived from an EMBL/GenBank/DDBJ whole genome shotgun (WGS) entry which is preliminary data.</text>
</comment>
<comment type="subcellular location">
    <subcellularLocation>
        <location evidence="1 7">Cell membrane</location>
        <topology evidence="1 7">Multi-pass membrane protein</topology>
    </subcellularLocation>
</comment>
<feature type="transmembrane region" description="Helical" evidence="7">
    <location>
        <begin position="92"/>
        <end position="116"/>
    </location>
</feature>
<evidence type="ECO:0000259" key="8">
    <source>
        <dbReference type="PROSITE" id="PS50928"/>
    </source>
</evidence>
<evidence type="ECO:0000256" key="4">
    <source>
        <dbReference type="ARBA" id="ARBA00022692"/>
    </source>
</evidence>
<name>A0A9D1P054_9FIRM</name>
<feature type="transmembrane region" description="Helical" evidence="7">
    <location>
        <begin position="219"/>
        <end position="244"/>
    </location>
</feature>
<keyword evidence="4 7" id="KW-0812">Transmembrane</keyword>
<dbReference type="PANTHER" id="PTHR30151">
    <property type="entry name" value="ALKANE SULFONATE ABC TRANSPORTER-RELATED, MEMBRANE SUBUNIT"/>
    <property type="match status" value="1"/>
</dbReference>
<dbReference type="Proteomes" id="UP000886889">
    <property type="component" value="Unassembled WGS sequence"/>
</dbReference>
<keyword evidence="2 7" id="KW-0813">Transport</keyword>
<evidence type="ECO:0000313" key="9">
    <source>
        <dbReference type="EMBL" id="HIV23842.1"/>
    </source>
</evidence>
<dbReference type="Pfam" id="PF00528">
    <property type="entry name" value="BPD_transp_1"/>
    <property type="match status" value="1"/>
</dbReference>
<dbReference type="Gene3D" id="1.10.3720.10">
    <property type="entry name" value="MetI-like"/>
    <property type="match status" value="1"/>
</dbReference>
<feature type="domain" description="ABC transmembrane type-1" evidence="8">
    <location>
        <begin position="56"/>
        <end position="236"/>
    </location>
</feature>
<evidence type="ECO:0000256" key="2">
    <source>
        <dbReference type="ARBA" id="ARBA00022448"/>
    </source>
</evidence>
<evidence type="ECO:0000313" key="10">
    <source>
        <dbReference type="Proteomes" id="UP000886889"/>
    </source>
</evidence>
<feature type="transmembrane region" description="Helical" evidence="7">
    <location>
        <begin position="55"/>
        <end position="80"/>
    </location>
</feature>
<dbReference type="GO" id="GO:0005886">
    <property type="term" value="C:plasma membrane"/>
    <property type="evidence" value="ECO:0007669"/>
    <property type="project" value="UniProtKB-SubCell"/>
</dbReference>
<gene>
    <name evidence="9" type="ORF">IAC80_07850</name>
</gene>
<feature type="transmembrane region" description="Helical" evidence="7">
    <location>
        <begin position="185"/>
        <end position="207"/>
    </location>
</feature>
<dbReference type="PROSITE" id="PS50928">
    <property type="entry name" value="ABC_TM1"/>
    <property type="match status" value="1"/>
</dbReference>
<reference evidence="9" key="2">
    <citation type="journal article" date="2021" name="PeerJ">
        <title>Extensive microbial diversity within the chicken gut microbiome revealed by metagenomics and culture.</title>
        <authorList>
            <person name="Gilroy R."/>
            <person name="Ravi A."/>
            <person name="Getino M."/>
            <person name="Pursley I."/>
            <person name="Horton D.L."/>
            <person name="Alikhan N.F."/>
            <person name="Baker D."/>
            <person name="Gharbi K."/>
            <person name="Hall N."/>
            <person name="Watson M."/>
            <person name="Adriaenssens E.M."/>
            <person name="Foster-Nyarko E."/>
            <person name="Jarju S."/>
            <person name="Secka A."/>
            <person name="Antonio M."/>
            <person name="Oren A."/>
            <person name="Chaudhuri R.R."/>
            <person name="La Ragione R."/>
            <person name="Hildebrand F."/>
            <person name="Pallen M.J."/>
        </authorList>
    </citation>
    <scope>NUCLEOTIDE SEQUENCE</scope>
    <source>
        <strain evidence="9">ChiBcec6-7307</strain>
    </source>
</reference>
<evidence type="ECO:0000256" key="6">
    <source>
        <dbReference type="ARBA" id="ARBA00023136"/>
    </source>
</evidence>
<comment type="similarity">
    <text evidence="7">Belongs to the binding-protein-dependent transport system permease family.</text>
</comment>
<sequence length="262" mass="28402">MKKKGYKLAPVIVILALLAVWELVVRLAGIPLYVLPAPSDTISAFAEEFPVLLGHAGITVMEALAGMAISFVIGILMGILIDALPTFKRCVYPILVVTQTVPTIVLAPIFIIYLGFGYAPKILTVVLMCFFPIVVSFSDGLGQMDQGYLNLVKAYGGSRLQVYRLVKIPSAMISLLSGLKVSATYSISGAVVGEWIASQSGLGYYLIRAKNGFMLDRVFACVLMIIVLSLLMNGLVKLFGWAVLPMERRAKAGKQEEKIPLD</sequence>
<dbReference type="EMBL" id="DVOS01000064">
    <property type="protein sequence ID" value="HIV23842.1"/>
    <property type="molecule type" value="Genomic_DNA"/>
</dbReference>
<dbReference type="AlphaFoldDB" id="A0A9D1P054"/>
<dbReference type="PANTHER" id="PTHR30151:SF20">
    <property type="entry name" value="ABC TRANSPORTER PERMEASE PROTEIN HI_0355-RELATED"/>
    <property type="match status" value="1"/>
</dbReference>
<evidence type="ECO:0000256" key="3">
    <source>
        <dbReference type="ARBA" id="ARBA00022475"/>
    </source>
</evidence>
<dbReference type="InterPro" id="IPR035906">
    <property type="entry name" value="MetI-like_sf"/>
</dbReference>
<keyword evidence="5 7" id="KW-1133">Transmembrane helix</keyword>
<evidence type="ECO:0000256" key="5">
    <source>
        <dbReference type="ARBA" id="ARBA00022989"/>
    </source>
</evidence>
<keyword evidence="3" id="KW-1003">Cell membrane</keyword>
<evidence type="ECO:0000256" key="1">
    <source>
        <dbReference type="ARBA" id="ARBA00004651"/>
    </source>
</evidence>
<proteinExistence type="inferred from homology"/>
<dbReference type="InterPro" id="IPR000515">
    <property type="entry name" value="MetI-like"/>
</dbReference>
<feature type="transmembrane region" description="Helical" evidence="7">
    <location>
        <begin position="122"/>
        <end position="141"/>
    </location>
</feature>
<accession>A0A9D1P054</accession>
<dbReference type="SUPFAM" id="SSF161098">
    <property type="entry name" value="MetI-like"/>
    <property type="match status" value="1"/>
</dbReference>
<dbReference type="GO" id="GO:0055085">
    <property type="term" value="P:transmembrane transport"/>
    <property type="evidence" value="ECO:0007669"/>
    <property type="project" value="InterPro"/>
</dbReference>
<keyword evidence="6 7" id="KW-0472">Membrane</keyword>
<evidence type="ECO:0000256" key="7">
    <source>
        <dbReference type="RuleBase" id="RU363032"/>
    </source>
</evidence>
<protein>
    <submittedName>
        <fullName evidence="9">ABC transporter permease</fullName>
    </submittedName>
</protein>